<proteinExistence type="predicted"/>
<comment type="caution">
    <text evidence="2">The sequence shown here is derived from an EMBL/GenBank/DDBJ whole genome shotgun (WGS) entry which is preliminary data.</text>
</comment>
<organism evidence="2 3">
    <name type="scientific">Limnospira platensis NIES-46</name>
    <dbReference type="NCBI Taxonomy" id="1236695"/>
    <lineage>
        <taxon>Bacteria</taxon>
        <taxon>Bacillati</taxon>
        <taxon>Cyanobacteriota</taxon>
        <taxon>Cyanophyceae</taxon>
        <taxon>Oscillatoriophycideae</taxon>
        <taxon>Oscillatoriales</taxon>
        <taxon>Sirenicapillariaceae</taxon>
        <taxon>Limnospira</taxon>
    </lineage>
</organism>
<reference evidence="2 3" key="1">
    <citation type="journal article" date="2019" name="J Genomics">
        <title>The Draft Genome of a Hydrogen-producing Cyanobacterium, Arthrospira platensis NIES-46.</title>
        <authorList>
            <person name="Suzuki S."/>
            <person name="Yamaguchi H."/>
            <person name="Kawachi M."/>
        </authorList>
    </citation>
    <scope>NUCLEOTIDE SEQUENCE [LARGE SCALE GENOMIC DNA]</scope>
    <source>
        <strain evidence="2 3">NIES-46</strain>
    </source>
</reference>
<evidence type="ECO:0000259" key="1">
    <source>
        <dbReference type="Pfam" id="PF08241"/>
    </source>
</evidence>
<dbReference type="Gene3D" id="3.40.50.150">
    <property type="entry name" value="Vaccinia Virus protein VP39"/>
    <property type="match status" value="1"/>
</dbReference>
<evidence type="ECO:0000313" key="2">
    <source>
        <dbReference type="EMBL" id="GCE93643.1"/>
    </source>
</evidence>
<sequence>MSKKPDSNPSLGFFGLSTGGTADQWQSPITSVASRFNQEYQGEPFELPEEVENMPIFRDRISGTLQLKLTSPFWELAQPKKNQYCLDIGCGVSFLIYPWREWNALFHGQEISSVARDALNSRGPQLNSKLFKGVELAPAHQLQYETGKFDLAIATGFSCYYPLEYWLEVMAEVKRVLKPQGILVFDVLNGEVPLAEDWAILETYLGTEVYLESMENWESLIKKAGAKIVKKQSGELWEMYKVRF</sequence>
<protein>
    <recommendedName>
        <fullName evidence="1">Methyltransferase type 11 domain-containing protein</fullName>
    </recommendedName>
</protein>
<keyword evidence="3" id="KW-1185">Reference proteome</keyword>
<dbReference type="Pfam" id="PF08241">
    <property type="entry name" value="Methyltransf_11"/>
    <property type="match status" value="1"/>
</dbReference>
<dbReference type="RefSeq" id="WP_006620225.1">
    <property type="nucleotide sequence ID" value="NZ_BIMW01000076.1"/>
</dbReference>
<gene>
    <name evidence="2" type="ORF">NIES46_16950</name>
</gene>
<evidence type="ECO:0000313" key="3">
    <source>
        <dbReference type="Proteomes" id="UP000326169"/>
    </source>
</evidence>
<dbReference type="InterPro" id="IPR029063">
    <property type="entry name" value="SAM-dependent_MTases_sf"/>
</dbReference>
<name>A0A5M3T1R9_LIMPL</name>
<dbReference type="CDD" id="cd02440">
    <property type="entry name" value="AdoMet_MTases"/>
    <property type="match status" value="1"/>
</dbReference>
<dbReference type="InterPro" id="IPR013216">
    <property type="entry name" value="Methyltransf_11"/>
</dbReference>
<accession>A0A5M3T1R9</accession>
<dbReference type="SUPFAM" id="SSF53335">
    <property type="entry name" value="S-adenosyl-L-methionine-dependent methyltransferases"/>
    <property type="match status" value="1"/>
</dbReference>
<dbReference type="GeneID" id="301682552"/>
<feature type="domain" description="Methyltransferase type 11" evidence="1">
    <location>
        <begin position="86"/>
        <end position="185"/>
    </location>
</feature>
<dbReference type="Proteomes" id="UP000326169">
    <property type="component" value="Unassembled WGS sequence"/>
</dbReference>
<dbReference type="EMBL" id="BIMW01000076">
    <property type="protein sequence ID" value="GCE93643.1"/>
    <property type="molecule type" value="Genomic_DNA"/>
</dbReference>